<gene>
    <name evidence="2" type="ORF">EVAR_64099_1</name>
</gene>
<reference evidence="2 3" key="1">
    <citation type="journal article" date="2019" name="Commun. Biol.">
        <title>The bagworm genome reveals a unique fibroin gene that provides high tensile strength.</title>
        <authorList>
            <person name="Kono N."/>
            <person name="Nakamura H."/>
            <person name="Ohtoshi R."/>
            <person name="Tomita M."/>
            <person name="Numata K."/>
            <person name="Arakawa K."/>
        </authorList>
    </citation>
    <scope>NUCLEOTIDE SEQUENCE [LARGE SCALE GENOMIC DNA]</scope>
</reference>
<organism evidence="2 3">
    <name type="scientific">Eumeta variegata</name>
    <name type="common">Bagworm moth</name>
    <name type="synonym">Eumeta japonica</name>
    <dbReference type="NCBI Taxonomy" id="151549"/>
    <lineage>
        <taxon>Eukaryota</taxon>
        <taxon>Metazoa</taxon>
        <taxon>Ecdysozoa</taxon>
        <taxon>Arthropoda</taxon>
        <taxon>Hexapoda</taxon>
        <taxon>Insecta</taxon>
        <taxon>Pterygota</taxon>
        <taxon>Neoptera</taxon>
        <taxon>Endopterygota</taxon>
        <taxon>Lepidoptera</taxon>
        <taxon>Glossata</taxon>
        <taxon>Ditrysia</taxon>
        <taxon>Tineoidea</taxon>
        <taxon>Psychidae</taxon>
        <taxon>Oiketicinae</taxon>
        <taxon>Eumeta</taxon>
    </lineage>
</organism>
<evidence type="ECO:0000256" key="1">
    <source>
        <dbReference type="SAM" id="MobiDB-lite"/>
    </source>
</evidence>
<feature type="region of interest" description="Disordered" evidence="1">
    <location>
        <begin position="39"/>
        <end position="99"/>
    </location>
</feature>
<evidence type="ECO:0000313" key="3">
    <source>
        <dbReference type="Proteomes" id="UP000299102"/>
    </source>
</evidence>
<dbReference type="AlphaFoldDB" id="A0A4C1ZGM9"/>
<dbReference type="Proteomes" id="UP000299102">
    <property type="component" value="Unassembled WGS sequence"/>
</dbReference>
<evidence type="ECO:0000313" key="2">
    <source>
        <dbReference type="EMBL" id="GBP86970.1"/>
    </source>
</evidence>
<comment type="caution">
    <text evidence="2">The sequence shown here is derived from an EMBL/GenBank/DDBJ whole genome shotgun (WGS) entry which is preliminary data.</text>
</comment>
<sequence>MLHLFARTTDRAGPIQNRRRFATLVIGYSQQADVNIKVPQLTGDSGTPVTVGPLPHKLETNRHRAGAGRGAGRGVRVTSPGYGPRASILRRRVSRAARR</sequence>
<proteinExistence type="predicted"/>
<feature type="compositionally biased region" description="Basic residues" evidence="1">
    <location>
        <begin position="88"/>
        <end position="99"/>
    </location>
</feature>
<protein>
    <submittedName>
        <fullName evidence="2">Uncharacterized protein</fullName>
    </submittedName>
</protein>
<keyword evidence="3" id="KW-1185">Reference proteome</keyword>
<accession>A0A4C1ZGM9</accession>
<name>A0A4C1ZGM9_EUMVA</name>
<dbReference type="EMBL" id="BGZK01001827">
    <property type="protein sequence ID" value="GBP86970.1"/>
    <property type="molecule type" value="Genomic_DNA"/>
</dbReference>